<dbReference type="Proteomes" id="UP000039865">
    <property type="component" value="Unassembled WGS sequence"/>
</dbReference>
<name>A0A078A2Q1_STYLE</name>
<feature type="region of interest" description="Disordered" evidence="1">
    <location>
        <begin position="285"/>
        <end position="308"/>
    </location>
</feature>
<dbReference type="OrthoDB" id="304995at2759"/>
<protein>
    <submittedName>
        <fullName evidence="2">Uncharacterized protein</fullName>
    </submittedName>
</protein>
<dbReference type="AlphaFoldDB" id="A0A078A2Q1"/>
<dbReference type="InParanoid" id="A0A078A2Q1"/>
<dbReference type="EMBL" id="CCKQ01005217">
    <property type="protein sequence ID" value="CDW76375.1"/>
    <property type="molecule type" value="Genomic_DNA"/>
</dbReference>
<keyword evidence="3" id="KW-1185">Reference proteome</keyword>
<evidence type="ECO:0000313" key="2">
    <source>
        <dbReference type="EMBL" id="CDW76375.1"/>
    </source>
</evidence>
<evidence type="ECO:0000256" key="1">
    <source>
        <dbReference type="SAM" id="MobiDB-lite"/>
    </source>
</evidence>
<sequence length="686" mass="78437">MDFQKRFIGRQSYIHKTGNIIDPNKNEVIPLPSNKSINNNDPKLEHKNREQKIYTPASGSVENTPEQSDSSIKKNSPIIRQVDGVVKKPQLNIISKTNSNSMQNSVQSLVQFKEVKMKDNKLHINSSSNTYNLQNKNIIEINSPLIQIQGPSKDELNKGSQQLQPLKLNTYDEQQQSKRKASVIHDLDIDTMSPKNMKRKSQREESDLTNVQINISQDQIIKDKKTIDLKIQKPMSVMRHDHQTISEINNMSRDQGTSLNMQKNYYEMKHKGRKVHSLNSSIDYQNKPGKAESKQKNNQDFSVSVPNSHLGKKKVSDLDTTVIYDSNSTQDTPLKLYSNMENSNSKNSKQVLSFKAQRLVAYEDVKQNPIIASMTIKKNLINDAQSEKQPTQVSYYHLMSLNNDRYSSGAYSPTSDKTYNGSIHGDSFYMKFQQFKNKIGTHSMVSTADKDGESAQKTAQFGEFGNENSPTKLPLIQKQSQSMNVRSNQGSNSFQAQAKQTFSAPNQLNNPRQDTILTINNISASSGQISSQKNSNIQIYGKVVKRRNIYQANSNNEKNLQQSFNDHSGQYQSDSLNQTVQLKKQAQSRVQLHSLNNSINLQNDLELIKLKQQEDQVRQINSIKKSYSPYRMKEYLEMQNQYQSKYKKLGGLGPNIGDNEWQERKLKKEKINQYVNQLKYKQISEL</sequence>
<feature type="region of interest" description="Disordered" evidence="1">
    <location>
        <begin position="23"/>
        <end position="73"/>
    </location>
</feature>
<feature type="compositionally biased region" description="Polar residues" evidence="1">
    <location>
        <begin position="298"/>
        <end position="307"/>
    </location>
</feature>
<reference evidence="2 3" key="1">
    <citation type="submission" date="2014-06" db="EMBL/GenBank/DDBJ databases">
        <authorList>
            <person name="Swart Estienne"/>
        </authorList>
    </citation>
    <scope>NUCLEOTIDE SEQUENCE [LARGE SCALE GENOMIC DNA]</scope>
    <source>
        <strain evidence="2 3">130c</strain>
    </source>
</reference>
<feature type="compositionally biased region" description="Polar residues" evidence="1">
    <location>
        <begin position="57"/>
        <end position="73"/>
    </location>
</feature>
<proteinExistence type="predicted"/>
<feature type="compositionally biased region" description="Basic and acidic residues" evidence="1">
    <location>
        <begin position="42"/>
        <end position="52"/>
    </location>
</feature>
<accession>A0A078A2Q1</accession>
<gene>
    <name evidence="2" type="primary">Contig9628.g490</name>
    <name evidence="2" type="ORF">STYLEM_5375</name>
</gene>
<evidence type="ECO:0000313" key="3">
    <source>
        <dbReference type="Proteomes" id="UP000039865"/>
    </source>
</evidence>
<organism evidence="2 3">
    <name type="scientific">Stylonychia lemnae</name>
    <name type="common">Ciliate</name>
    <dbReference type="NCBI Taxonomy" id="5949"/>
    <lineage>
        <taxon>Eukaryota</taxon>
        <taxon>Sar</taxon>
        <taxon>Alveolata</taxon>
        <taxon>Ciliophora</taxon>
        <taxon>Intramacronucleata</taxon>
        <taxon>Spirotrichea</taxon>
        <taxon>Stichotrichia</taxon>
        <taxon>Sporadotrichida</taxon>
        <taxon>Oxytrichidae</taxon>
        <taxon>Stylonychinae</taxon>
        <taxon>Stylonychia</taxon>
    </lineage>
</organism>